<dbReference type="GO" id="GO:0005886">
    <property type="term" value="C:plasma membrane"/>
    <property type="evidence" value="ECO:0007669"/>
    <property type="project" value="TreeGrafter"/>
</dbReference>
<evidence type="ECO:0000313" key="13">
    <source>
        <dbReference type="Proteomes" id="UP000438429"/>
    </source>
</evidence>
<evidence type="ECO:0000256" key="7">
    <source>
        <dbReference type="ARBA" id="ARBA00023288"/>
    </source>
</evidence>
<dbReference type="SUPFAM" id="SSF50044">
    <property type="entry name" value="SH3-domain"/>
    <property type="match status" value="1"/>
</dbReference>
<feature type="domain" description="Ephrin RBD" evidence="11">
    <location>
        <begin position="436"/>
        <end position="580"/>
    </location>
</feature>
<keyword evidence="6" id="KW-0325">Glycoprotein</keyword>
<keyword evidence="2" id="KW-0336">GPI-anchor</keyword>
<dbReference type="PROSITE" id="PS51551">
    <property type="entry name" value="EPHRIN_RBD_2"/>
    <property type="match status" value="1"/>
</dbReference>
<keyword evidence="3" id="KW-0732">Signal</keyword>
<evidence type="ECO:0000256" key="1">
    <source>
        <dbReference type="ARBA" id="ARBA00004589"/>
    </source>
</evidence>
<keyword evidence="4 9" id="KW-0472">Membrane</keyword>
<name>A0A6A4TCM9_SCOMX</name>
<evidence type="ECO:0000259" key="11">
    <source>
        <dbReference type="PROSITE" id="PS51551"/>
    </source>
</evidence>
<feature type="compositionally biased region" description="Polar residues" evidence="10">
    <location>
        <begin position="216"/>
        <end position="233"/>
    </location>
</feature>
<dbReference type="GO" id="GO:0098552">
    <property type="term" value="C:side of membrane"/>
    <property type="evidence" value="ECO:0007669"/>
    <property type="project" value="UniProtKB-KW"/>
</dbReference>
<feature type="compositionally biased region" description="Polar residues" evidence="10">
    <location>
        <begin position="194"/>
        <end position="206"/>
    </location>
</feature>
<evidence type="ECO:0000256" key="5">
    <source>
        <dbReference type="ARBA" id="ARBA00023157"/>
    </source>
</evidence>
<feature type="region of interest" description="Disordered" evidence="10">
    <location>
        <begin position="1"/>
        <end position="75"/>
    </location>
</feature>
<evidence type="ECO:0000256" key="6">
    <source>
        <dbReference type="ARBA" id="ARBA00023180"/>
    </source>
</evidence>
<keyword evidence="7" id="KW-0449">Lipoprotein</keyword>
<dbReference type="EMBL" id="VEVO01000005">
    <property type="protein sequence ID" value="KAF0041570.1"/>
    <property type="molecule type" value="Genomic_DNA"/>
</dbReference>
<dbReference type="Pfam" id="PF15870">
    <property type="entry name" value="EloA-BP1"/>
    <property type="match status" value="1"/>
</dbReference>
<sequence>MSSSSHKQGRPPSTALPKLGSQRAPRVPAQNQNHQGNMDFLNVPDQGMSGKQRRRSISHRPPPAPKPQPQPKGPRCRAIYQYVGQDTDEISFDVNDVFDLVKEASQKRKPGNKILYSVKRSVNKESRYNFTIQTEAPSQAAVRSYRRPTAQEACYQRMLLAQQQAAQLSASVKAASQSSSSAYSGERKRIAHRPNQQMTSPKTSSADAKPAVSRVFSPSQTHPTVKAQTTAGILSKTTSTVMTKRVAHTPTMKSSSMKRPIIPTEFGAKVPTNVRQRYLNTFIDECVKFCPSEDVAFHMALDEEKLVYDRSSSKNIYLNVAVNTLKKLRNKGSSCLSPVVRDPGLPGNRKAQSHEDVLGGRLAATTSFTVNRMGKQQEEKLTGHTGTNSAVIQKTNQVKRQVIQIIKRPFSRGEYTLEVSINDYLDIYCPHYEGAEPAMERYVSCSCLMFSRGEYTLEVSINDYLVIYCPHYEGAEPAMERYVLYMVNYDGFTTCDPRTTGFKRWECNRPQSSNGPIRFSEKFQLFTPFSLGFEFRPGHEYYYICEYCCVLLCIAVYYYICEYYCVLLCTTTSVSTAVYYCVLRSTTTSVSTDYCILLYTATSVSTTEYYTVVLSSTQTCDSLIDHVSSAASSRPNLSEKLCLKLKIYVKPTNDSVYESPEPFLTDDTTGGSGLPRPCLSLPVSTTLALLLVLTSS</sequence>
<dbReference type="GO" id="GO:0048013">
    <property type="term" value="P:ephrin receptor signaling pathway"/>
    <property type="evidence" value="ECO:0007669"/>
    <property type="project" value="InterPro"/>
</dbReference>
<dbReference type="InterPro" id="IPR031328">
    <property type="entry name" value="Ephrin"/>
</dbReference>
<dbReference type="Gene3D" id="2.30.30.40">
    <property type="entry name" value="SH3 Domains"/>
    <property type="match status" value="1"/>
</dbReference>
<dbReference type="GO" id="GO:0030316">
    <property type="term" value="P:osteoclast differentiation"/>
    <property type="evidence" value="ECO:0007669"/>
    <property type="project" value="TreeGrafter"/>
</dbReference>
<comment type="caution">
    <text evidence="12">The sequence shown here is derived from an EMBL/GenBank/DDBJ whole genome shotgun (WGS) entry which is preliminary data.</text>
</comment>
<evidence type="ECO:0000256" key="8">
    <source>
        <dbReference type="PROSITE-ProRule" id="PRU00884"/>
    </source>
</evidence>
<dbReference type="SUPFAM" id="SSF49503">
    <property type="entry name" value="Cupredoxins"/>
    <property type="match status" value="2"/>
</dbReference>
<proteinExistence type="inferred from homology"/>
<dbReference type="InterPro" id="IPR008972">
    <property type="entry name" value="Cupredoxin"/>
</dbReference>
<reference evidence="12 13" key="1">
    <citation type="submission" date="2019-06" db="EMBL/GenBank/DDBJ databases">
        <title>Draft genomes of female and male turbot (Scophthalmus maximus).</title>
        <authorList>
            <person name="Xu H."/>
            <person name="Xu X.-W."/>
            <person name="Shao C."/>
            <person name="Chen S."/>
        </authorList>
    </citation>
    <scope>NUCLEOTIDE SEQUENCE [LARGE SCALE GENOMIC DNA]</scope>
    <source>
        <strain evidence="12">Ysfricsl-2016a</strain>
        <tissue evidence="12">Blood</tissue>
    </source>
</reference>
<evidence type="ECO:0000256" key="10">
    <source>
        <dbReference type="SAM" id="MobiDB-lite"/>
    </source>
</evidence>
<dbReference type="InterPro" id="IPR001799">
    <property type="entry name" value="Ephrin_RBD"/>
</dbReference>
<dbReference type="CDD" id="cd10425">
    <property type="entry name" value="Ephrin-A_Ectodomain"/>
    <property type="match status" value="1"/>
</dbReference>
<dbReference type="PANTHER" id="PTHR11304">
    <property type="entry name" value="EPHRIN"/>
    <property type="match status" value="1"/>
</dbReference>
<dbReference type="AlphaFoldDB" id="A0A6A4TCM9"/>
<comment type="caution">
    <text evidence="8">Lacks conserved residue(s) required for the propagation of feature annotation.</text>
</comment>
<dbReference type="GO" id="GO:0046875">
    <property type="term" value="F:ephrin receptor binding"/>
    <property type="evidence" value="ECO:0007669"/>
    <property type="project" value="InterPro"/>
</dbReference>
<feature type="region of interest" description="Disordered" evidence="10">
    <location>
        <begin position="176"/>
        <end position="233"/>
    </location>
</feature>
<dbReference type="Pfam" id="PF00812">
    <property type="entry name" value="Ephrin"/>
    <property type="match status" value="2"/>
</dbReference>
<evidence type="ECO:0000256" key="4">
    <source>
        <dbReference type="ARBA" id="ARBA00023136"/>
    </source>
</evidence>
<dbReference type="Proteomes" id="UP000438429">
    <property type="component" value="Unassembled WGS sequence"/>
</dbReference>
<evidence type="ECO:0000313" key="12">
    <source>
        <dbReference type="EMBL" id="KAF0041570.1"/>
    </source>
</evidence>
<gene>
    <name evidence="12" type="ORF">F2P81_005102</name>
</gene>
<dbReference type="Gene3D" id="2.60.40.420">
    <property type="entry name" value="Cupredoxins - blue copper proteins"/>
    <property type="match status" value="1"/>
</dbReference>
<comment type="similarity">
    <text evidence="8 9">Belongs to the ephrin family.</text>
</comment>
<organism evidence="12 13">
    <name type="scientific">Scophthalmus maximus</name>
    <name type="common">Turbot</name>
    <name type="synonym">Psetta maxima</name>
    <dbReference type="NCBI Taxonomy" id="52904"/>
    <lineage>
        <taxon>Eukaryota</taxon>
        <taxon>Metazoa</taxon>
        <taxon>Chordata</taxon>
        <taxon>Craniata</taxon>
        <taxon>Vertebrata</taxon>
        <taxon>Euteleostomi</taxon>
        <taxon>Actinopterygii</taxon>
        <taxon>Neopterygii</taxon>
        <taxon>Teleostei</taxon>
        <taxon>Neoteleostei</taxon>
        <taxon>Acanthomorphata</taxon>
        <taxon>Carangaria</taxon>
        <taxon>Pleuronectiformes</taxon>
        <taxon>Pleuronectoidei</taxon>
        <taxon>Scophthalmidae</taxon>
        <taxon>Scophthalmus</taxon>
    </lineage>
</organism>
<dbReference type="PRINTS" id="PR01347">
    <property type="entry name" value="EPHRIN"/>
</dbReference>
<dbReference type="InterPro" id="IPR034252">
    <property type="entry name" value="Ephrin-A_Ecto"/>
</dbReference>
<feature type="compositionally biased region" description="Pro residues" evidence="10">
    <location>
        <begin position="60"/>
        <end position="72"/>
    </location>
</feature>
<protein>
    <recommendedName>
        <fullName evidence="11">Ephrin RBD domain-containing protein</fullName>
    </recommendedName>
</protein>
<dbReference type="InterPro" id="IPR036028">
    <property type="entry name" value="SH3-like_dom_sf"/>
</dbReference>
<dbReference type="GO" id="GO:0007411">
    <property type="term" value="P:axon guidance"/>
    <property type="evidence" value="ECO:0007669"/>
    <property type="project" value="TreeGrafter"/>
</dbReference>
<accession>A0A6A4TCM9</accession>
<comment type="subcellular location">
    <subcellularLocation>
        <location evidence="1">Membrane</location>
        <topology evidence="1">Lipid-anchor</topology>
        <topology evidence="1">GPI-anchor</topology>
    </subcellularLocation>
</comment>
<evidence type="ECO:0000256" key="2">
    <source>
        <dbReference type="ARBA" id="ARBA00022622"/>
    </source>
</evidence>
<dbReference type="InterPro" id="IPR031736">
    <property type="entry name" value="REXO1-like_dom"/>
</dbReference>
<keyword evidence="5" id="KW-1015">Disulfide bond</keyword>
<evidence type="ECO:0000256" key="3">
    <source>
        <dbReference type="ARBA" id="ARBA00022729"/>
    </source>
</evidence>
<dbReference type="PANTHER" id="PTHR11304:SF4">
    <property type="entry name" value="EPHRIN-A2"/>
    <property type="match status" value="1"/>
</dbReference>
<evidence type="ECO:0000256" key="9">
    <source>
        <dbReference type="RuleBase" id="RU004375"/>
    </source>
</evidence>